<dbReference type="Gene3D" id="3.40.50.1820">
    <property type="entry name" value="alpha/beta hydrolase"/>
    <property type="match status" value="1"/>
</dbReference>
<dbReference type="PRINTS" id="PR00111">
    <property type="entry name" value="ABHYDROLASE"/>
</dbReference>
<evidence type="ECO:0000259" key="2">
    <source>
        <dbReference type="Pfam" id="PF12146"/>
    </source>
</evidence>
<dbReference type="PRINTS" id="PR00412">
    <property type="entry name" value="EPOXHYDRLASE"/>
</dbReference>
<reference evidence="3 4" key="1">
    <citation type="submission" date="2017-12" db="EMBL/GenBank/DDBJ databases">
        <title>Sequencing, de novo assembly and annotation of complete genome of a new Thraustochytrid species, strain FCC1311.</title>
        <authorList>
            <person name="Sedici K."/>
            <person name="Godart F."/>
            <person name="Aiese Cigliano R."/>
            <person name="Sanseverino W."/>
            <person name="Barakat M."/>
            <person name="Ortet P."/>
            <person name="Marechal E."/>
            <person name="Cagnac O."/>
            <person name="Amato A."/>
        </authorList>
    </citation>
    <scope>NUCLEOTIDE SEQUENCE [LARGE SCALE GENOMIC DNA]</scope>
</reference>
<dbReference type="EMBL" id="BEYU01000154">
    <property type="protein sequence ID" value="GBG33348.1"/>
    <property type="molecule type" value="Genomic_DNA"/>
</dbReference>
<gene>
    <name evidence="3" type="ORF">FCC1311_095712</name>
</gene>
<keyword evidence="4" id="KW-1185">Reference proteome</keyword>
<comment type="caution">
    <text evidence="3">The sequence shown here is derived from an EMBL/GenBank/DDBJ whole genome shotgun (WGS) entry which is preliminary data.</text>
</comment>
<dbReference type="Pfam" id="PF12146">
    <property type="entry name" value="Hydrolase_4"/>
    <property type="match status" value="1"/>
</dbReference>
<dbReference type="PANTHER" id="PTHR43798">
    <property type="entry name" value="MONOACYLGLYCEROL LIPASE"/>
    <property type="match status" value="1"/>
</dbReference>
<feature type="region of interest" description="Disordered" evidence="1">
    <location>
        <begin position="1"/>
        <end position="90"/>
    </location>
</feature>
<dbReference type="AlphaFoldDB" id="A0A2R5GUB2"/>
<dbReference type="InterPro" id="IPR029058">
    <property type="entry name" value="AB_hydrolase_fold"/>
</dbReference>
<dbReference type="OrthoDB" id="408373at2759"/>
<dbReference type="InterPro" id="IPR000639">
    <property type="entry name" value="Epox_hydrolase-like"/>
</dbReference>
<dbReference type="InParanoid" id="A0A2R5GUB2"/>
<dbReference type="SUPFAM" id="SSF53474">
    <property type="entry name" value="alpha/beta-Hydrolases"/>
    <property type="match status" value="1"/>
</dbReference>
<dbReference type="InterPro" id="IPR000073">
    <property type="entry name" value="AB_hydrolase_1"/>
</dbReference>
<feature type="compositionally biased region" description="Acidic residues" evidence="1">
    <location>
        <begin position="78"/>
        <end position="90"/>
    </location>
</feature>
<organism evidence="3 4">
    <name type="scientific">Hondaea fermentalgiana</name>
    <dbReference type="NCBI Taxonomy" id="2315210"/>
    <lineage>
        <taxon>Eukaryota</taxon>
        <taxon>Sar</taxon>
        <taxon>Stramenopiles</taxon>
        <taxon>Bigyra</taxon>
        <taxon>Labyrinthulomycetes</taxon>
        <taxon>Thraustochytrida</taxon>
        <taxon>Thraustochytriidae</taxon>
        <taxon>Hondaea</taxon>
    </lineage>
</organism>
<dbReference type="Proteomes" id="UP000241890">
    <property type="component" value="Unassembled WGS sequence"/>
</dbReference>
<evidence type="ECO:0000313" key="4">
    <source>
        <dbReference type="Proteomes" id="UP000241890"/>
    </source>
</evidence>
<evidence type="ECO:0000256" key="1">
    <source>
        <dbReference type="SAM" id="MobiDB-lite"/>
    </source>
</evidence>
<accession>A0A2R5GUB2</accession>
<name>A0A2R5GUB2_9STRA</name>
<proteinExistence type="predicted"/>
<protein>
    <submittedName>
        <fullName evidence="3">Protein ABHD8</fullName>
    </submittedName>
</protein>
<dbReference type="GO" id="GO:0003824">
    <property type="term" value="F:catalytic activity"/>
    <property type="evidence" value="ECO:0007669"/>
    <property type="project" value="InterPro"/>
</dbReference>
<dbReference type="InterPro" id="IPR050266">
    <property type="entry name" value="AB_hydrolase_sf"/>
</dbReference>
<dbReference type="InterPro" id="IPR022742">
    <property type="entry name" value="Hydrolase_4"/>
</dbReference>
<feature type="compositionally biased region" description="Basic and acidic residues" evidence="1">
    <location>
        <begin position="67"/>
        <end position="77"/>
    </location>
</feature>
<feature type="compositionally biased region" description="Low complexity" evidence="1">
    <location>
        <begin position="48"/>
        <end position="60"/>
    </location>
</feature>
<sequence>MGAVEAALGAHLAHEDVQDAEVDADVESSSTNKGDTDLEESAADRSSNAEVNHENNNVANDDADDDNNAKAQERKEAEGEDREEDQDGEPFTDPVLLFIHGLGVTGTFIWRKQIDILTQEYGMRVIAVDLRGHGASVPLAYHVDTLYELVEDCIAVLDDAKVKKAVWCGSGLGSRIALRAGLAFPDRTAALVLLGSQARAATWGEVAVNSILCTFAQQCGFNMVRNVLERQLITAEFETSHPEESTAFRENVNAQDPEAILAMVTPLNKRSDISEELQDLDIPTLILHGEMDRIISYTDAKAMADTLPDTEIVVLSGVGHLLSLEAPRDVAEEIHGFVDARLISS</sequence>
<feature type="domain" description="Serine aminopeptidase S33" evidence="2">
    <location>
        <begin position="95"/>
        <end position="325"/>
    </location>
</feature>
<evidence type="ECO:0000313" key="3">
    <source>
        <dbReference type="EMBL" id="GBG33348.1"/>
    </source>
</evidence>